<evidence type="ECO:0000313" key="1">
    <source>
        <dbReference type="EMBL" id="BEP28655.1"/>
    </source>
</evidence>
<dbReference type="RefSeq" id="WP_338536963.1">
    <property type="nucleotide sequence ID" value="NZ_AP028654.1"/>
</dbReference>
<protein>
    <submittedName>
        <fullName evidence="1">Uncharacterized protein</fullName>
    </submittedName>
</protein>
<evidence type="ECO:0000313" key="2">
    <source>
        <dbReference type="Proteomes" id="UP001321786"/>
    </source>
</evidence>
<keyword evidence="2" id="KW-1185">Reference proteome</keyword>
<accession>A0AAU9EUB0</accession>
<sequence length="113" mass="13351">MYYVTIFAILSDAQFGTTRYQDIDKKFIKKYDLFEEAYEALNSIKNTNLKHNFPYAVIEKIDTRKNGKLVEEQKLFKLNFTSNKYESETRETLLSIATKTSLNPFEDAQFIIR</sequence>
<gene>
    <name evidence="1" type="ORF">HLPR_09860</name>
</gene>
<dbReference type="KEGG" id="hprf:HLPR_09860"/>
<name>A0AAU9EUB0_9FIRM</name>
<dbReference type="EMBL" id="AP028654">
    <property type="protein sequence ID" value="BEP28655.1"/>
    <property type="molecule type" value="Genomic_DNA"/>
</dbReference>
<organism evidence="1 2">
    <name type="scientific">Helicovermis profundi</name>
    <dbReference type="NCBI Taxonomy" id="3065157"/>
    <lineage>
        <taxon>Bacteria</taxon>
        <taxon>Bacillati</taxon>
        <taxon>Bacillota</taxon>
        <taxon>Clostridia</taxon>
        <taxon>Helicovermis</taxon>
    </lineage>
</organism>
<dbReference type="AlphaFoldDB" id="A0AAU9EUB0"/>
<reference evidence="1 2" key="1">
    <citation type="submission" date="2023-08" db="EMBL/GenBank/DDBJ databases">
        <title>Helicovermis profunda gen. nov., sp. nov., a novel mesophilic, fermentative bacterium within the Bacillota from a deep-sea hydrothermal vent chimney.</title>
        <authorList>
            <person name="Miyazaki U."/>
            <person name="Mizutani D."/>
            <person name="Hashimoto Y."/>
            <person name="Tame A."/>
            <person name="Sawayama S."/>
            <person name="Miyazaki J."/>
            <person name="Takai K."/>
            <person name="Nakagawa S."/>
        </authorList>
    </citation>
    <scope>NUCLEOTIDE SEQUENCE [LARGE SCALE GENOMIC DNA]</scope>
    <source>
        <strain evidence="1 2">S502</strain>
    </source>
</reference>
<dbReference type="Proteomes" id="UP001321786">
    <property type="component" value="Chromosome"/>
</dbReference>
<proteinExistence type="predicted"/>